<proteinExistence type="predicted"/>
<dbReference type="Pfam" id="PF00149">
    <property type="entry name" value="Metallophos"/>
    <property type="match status" value="1"/>
</dbReference>
<dbReference type="GO" id="GO:0005737">
    <property type="term" value="C:cytoplasm"/>
    <property type="evidence" value="ECO:0007669"/>
    <property type="project" value="TreeGrafter"/>
</dbReference>
<reference evidence="2 3" key="1">
    <citation type="journal article" date="2012" name="J. Bacteriol.">
        <title>Genome Sequence of Idiomarina xiamenensis Type Strain 10-D-4.</title>
        <authorList>
            <person name="Lai Q."/>
            <person name="Wang L."/>
            <person name="Wang W."/>
            <person name="Shao Z."/>
        </authorList>
    </citation>
    <scope>NUCLEOTIDE SEQUENCE [LARGE SCALE GENOMIC DNA]</scope>
    <source>
        <strain evidence="2 3">10-D-4</strain>
    </source>
</reference>
<evidence type="ECO:0000313" key="2">
    <source>
        <dbReference type="EMBL" id="EKE84778.1"/>
    </source>
</evidence>
<keyword evidence="3" id="KW-1185">Reference proteome</keyword>
<dbReference type="InterPro" id="IPR029052">
    <property type="entry name" value="Metallo-depent_PP-like"/>
</dbReference>
<dbReference type="GO" id="GO:0110154">
    <property type="term" value="P:RNA decapping"/>
    <property type="evidence" value="ECO:0007669"/>
    <property type="project" value="TreeGrafter"/>
</dbReference>
<dbReference type="Proteomes" id="UP000014115">
    <property type="component" value="Unassembled WGS sequence"/>
</dbReference>
<organism evidence="2 3">
    <name type="scientific">Idiomarina xiamenensis 10-D-4</name>
    <dbReference type="NCBI Taxonomy" id="740709"/>
    <lineage>
        <taxon>Bacteria</taxon>
        <taxon>Pseudomonadati</taxon>
        <taxon>Pseudomonadota</taxon>
        <taxon>Gammaproteobacteria</taxon>
        <taxon>Alteromonadales</taxon>
        <taxon>Idiomarinaceae</taxon>
        <taxon>Idiomarina</taxon>
    </lineage>
</organism>
<dbReference type="PATRIC" id="fig|740709.3.peg.843"/>
<feature type="domain" description="Calcineurin-like phosphoesterase" evidence="1">
    <location>
        <begin position="18"/>
        <end position="108"/>
    </location>
</feature>
<dbReference type="AlphaFoldDB" id="K2KAE1"/>
<evidence type="ECO:0000259" key="1">
    <source>
        <dbReference type="Pfam" id="PF00149"/>
    </source>
</evidence>
<dbReference type="InterPro" id="IPR004843">
    <property type="entry name" value="Calcineurin-like_PHP"/>
</dbReference>
<name>K2KAE1_9GAMM</name>
<dbReference type="SUPFAM" id="SSF56300">
    <property type="entry name" value="Metallo-dependent phosphatases"/>
    <property type="match status" value="1"/>
</dbReference>
<protein>
    <submittedName>
        <fullName evidence="2">Metallophosphoesterase</fullName>
    </submittedName>
</protein>
<dbReference type="PANTHER" id="PTHR42850:SF11">
    <property type="entry name" value="BIS(5'-NUCLEOSYL)-TETRAPHOSPHATASE [SYMMETRICAL]"/>
    <property type="match status" value="1"/>
</dbReference>
<dbReference type="GO" id="GO:0008803">
    <property type="term" value="F:bis(5'-nucleosyl)-tetraphosphatase (symmetrical) activity"/>
    <property type="evidence" value="ECO:0007669"/>
    <property type="project" value="TreeGrafter"/>
</dbReference>
<dbReference type="GO" id="GO:0016791">
    <property type="term" value="F:phosphatase activity"/>
    <property type="evidence" value="ECO:0007669"/>
    <property type="project" value="TreeGrafter"/>
</dbReference>
<dbReference type="RefSeq" id="WP_008487930.1">
    <property type="nucleotide sequence ID" value="NZ_AMRG01000004.1"/>
</dbReference>
<dbReference type="Gene3D" id="3.60.21.10">
    <property type="match status" value="1"/>
</dbReference>
<dbReference type="eggNOG" id="COG0639">
    <property type="taxonomic scope" value="Bacteria"/>
</dbReference>
<gene>
    <name evidence="2" type="ORF">A10D4_04170</name>
</gene>
<dbReference type="STRING" id="740709.A10D4_04170"/>
<dbReference type="InterPro" id="IPR050126">
    <property type="entry name" value="Ap4A_hydrolase"/>
</dbReference>
<dbReference type="OrthoDB" id="9807890at2"/>
<comment type="caution">
    <text evidence="2">The sequence shown here is derived from an EMBL/GenBank/DDBJ whole genome shotgun (WGS) entry which is preliminary data.</text>
</comment>
<dbReference type="EMBL" id="AMRG01000004">
    <property type="protein sequence ID" value="EKE84778.1"/>
    <property type="molecule type" value="Genomic_DNA"/>
</dbReference>
<dbReference type="PANTHER" id="PTHR42850">
    <property type="entry name" value="METALLOPHOSPHOESTERASE"/>
    <property type="match status" value="1"/>
</dbReference>
<accession>K2KAE1</accession>
<sequence length="250" mass="28695">MKANVLRLAQNQQGRDFVVGDIHGEWQQLTTLLTRVNFNTDNDRLLAVGDIIDRGPDSLKLVELLKQPWFYCCRGNHEDVLLRYCRQQDQQLARNWQGFGGEWFFQLNHEQQDDVYAAVNEHTVLAIEVETLMGLIGVVHADVPVSLSWPEITQALQQADADMQEWVMWSRARIKAEKSFVVHGIERLFVGHTIVKQSRHLANVHYIDTGAFTRSQRSPKGLQNQQRKEASSAGHLTLIELAPDYPERRS</sequence>
<evidence type="ECO:0000313" key="3">
    <source>
        <dbReference type="Proteomes" id="UP000014115"/>
    </source>
</evidence>